<accession>A0AB33Z4D5</accession>
<comment type="caution">
    <text evidence="2">The sequence shown here is derived from an EMBL/GenBank/DDBJ whole genome shotgun (WGS) entry which is preliminary data.</text>
</comment>
<keyword evidence="1" id="KW-0812">Transmembrane</keyword>
<dbReference type="AlphaFoldDB" id="A0AB33Z4D5"/>
<evidence type="ECO:0000313" key="3">
    <source>
        <dbReference type="Proteomes" id="UP000015462"/>
    </source>
</evidence>
<dbReference type="EMBL" id="ASHL01000001">
    <property type="protein sequence ID" value="EPD14007.1"/>
    <property type="molecule type" value="Genomic_DNA"/>
</dbReference>
<organism evidence="2 3">
    <name type="scientific">Cycloclasticus pugetii</name>
    <dbReference type="NCBI Taxonomy" id="34068"/>
    <lineage>
        <taxon>Bacteria</taxon>
        <taxon>Pseudomonadati</taxon>
        <taxon>Pseudomonadota</taxon>
        <taxon>Gammaproteobacteria</taxon>
        <taxon>Thiotrichales</taxon>
        <taxon>Piscirickettsiaceae</taxon>
        <taxon>Cycloclasticus</taxon>
    </lineage>
</organism>
<keyword evidence="1" id="KW-0472">Membrane</keyword>
<name>A0AB33Z4D5_9GAMM</name>
<feature type="transmembrane region" description="Helical" evidence="1">
    <location>
        <begin position="52"/>
        <end position="69"/>
    </location>
</feature>
<evidence type="ECO:0000313" key="2">
    <source>
        <dbReference type="EMBL" id="EPD14007.1"/>
    </source>
</evidence>
<protein>
    <recommendedName>
        <fullName evidence="4">2TM domain-containing protein</fullName>
    </recommendedName>
</protein>
<keyword evidence="3" id="KW-1185">Reference proteome</keyword>
<dbReference type="RefSeq" id="WP_015005613.1">
    <property type="nucleotide sequence ID" value="NZ_FQZJ01000002.1"/>
</dbReference>
<dbReference type="Proteomes" id="UP000015462">
    <property type="component" value="Unassembled WGS sequence"/>
</dbReference>
<proteinExistence type="predicted"/>
<evidence type="ECO:0008006" key="4">
    <source>
        <dbReference type="Google" id="ProtNLM"/>
    </source>
</evidence>
<sequence>MSNKIEDEKTYLFDNPRNVSRLLLGFYIISAGLFIADFFVHRHTVHPWEGFPGFYALYGFVACVLLVFISKEMRKVLMRDEDYYEMKEKKDDVDK</sequence>
<evidence type="ECO:0000256" key="1">
    <source>
        <dbReference type="SAM" id="Phobius"/>
    </source>
</evidence>
<keyword evidence="1" id="KW-1133">Transmembrane helix</keyword>
<gene>
    <name evidence="2" type="ORF">L196_00870</name>
</gene>
<reference evidence="2 3" key="1">
    <citation type="journal article" date="2013" name="Genome Announc.">
        <title>Genome Sequence of the Pyrene- and Fluoranthene-Degrading Bacterium Cycloclasticus sp. Strain PY97M.</title>
        <authorList>
            <person name="Cui Z."/>
            <person name="Xu G."/>
            <person name="Li Q."/>
            <person name="Gao W."/>
            <person name="Zheng L."/>
        </authorList>
    </citation>
    <scope>NUCLEOTIDE SEQUENCE [LARGE SCALE GENOMIC DNA]</scope>
    <source>
        <strain evidence="2 3">PY97M</strain>
    </source>
</reference>
<feature type="transmembrane region" description="Helical" evidence="1">
    <location>
        <begin position="21"/>
        <end position="40"/>
    </location>
</feature>